<evidence type="ECO:0000256" key="6">
    <source>
        <dbReference type="ARBA" id="ARBA00022679"/>
    </source>
</evidence>
<dbReference type="SMART" id="SM00387">
    <property type="entry name" value="HATPase_c"/>
    <property type="match status" value="1"/>
</dbReference>
<evidence type="ECO:0000256" key="12">
    <source>
        <dbReference type="ARBA" id="ARBA00023012"/>
    </source>
</evidence>
<dbReference type="PATRIC" id="fig|363754.4.peg.1929"/>
<protein>
    <recommendedName>
        <fullName evidence="15">C4-dicarboxylate transport sensor protein</fullName>
        <ecNumber evidence="15">2.7.13.3</ecNumber>
    </recommendedName>
</protein>
<dbReference type="InterPro" id="IPR003594">
    <property type="entry name" value="HATPase_dom"/>
</dbReference>
<keyword evidence="10 15" id="KW-0067">ATP-binding</keyword>
<keyword evidence="19" id="KW-1185">Reference proteome</keyword>
<dbReference type="InterPro" id="IPR036097">
    <property type="entry name" value="HisK_dim/P_sf"/>
</dbReference>
<feature type="domain" description="Histidine kinase" evidence="17">
    <location>
        <begin position="418"/>
        <end position="628"/>
    </location>
</feature>
<dbReference type="Pfam" id="PF02518">
    <property type="entry name" value="HATPase_c"/>
    <property type="match status" value="1"/>
</dbReference>
<reference evidence="18 19" key="1">
    <citation type="journal article" date="2012" name="BMC Genomics">
        <title>Genomic basis of broad host range and environmental adaptability of Rhizobium tropici CIAT 899 and Rhizobium sp. PRF 81 which are used in inoculants for common bean (Phaseolus vulgaris L.).</title>
        <authorList>
            <person name="Ormeno-Orrillo E."/>
            <person name="Menna P."/>
            <person name="Almeida L.G."/>
            <person name="Ollero F.J."/>
            <person name="Nicolas M.F."/>
            <person name="Pains Rodrigues E."/>
            <person name="Shigueyoshi Nakatani A."/>
            <person name="Silva Batista J.S."/>
            <person name="Oliveira Chueire L.M."/>
            <person name="Souza R.C."/>
            <person name="Ribeiro Vasconcelos A.T."/>
            <person name="Megias M."/>
            <person name="Hungria M."/>
            <person name="Martinez-Romero E."/>
        </authorList>
    </citation>
    <scope>NUCLEOTIDE SEQUENCE [LARGE SCALE GENOMIC DNA]</scope>
    <source>
        <strain evidence="18 19">PRF 81</strain>
    </source>
</reference>
<dbReference type="AlphaFoldDB" id="N6UD91"/>
<accession>N6UD91</accession>
<dbReference type="GO" id="GO:0000155">
    <property type="term" value="F:phosphorelay sensor kinase activity"/>
    <property type="evidence" value="ECO:0007669"/>
    <property type="project" value="UniProtKB-UniRule"/>
</dbReference>
<dbReference type="PIRSF" id="PIRSF036431">
    <property type="entry name" value="STHK_DctB"/>
    <property type="match status" value="1"/>
</dbReference>
<evidence type="ECO:0000256" key="16">
    <source>
        <dbReference type="SAM" id="Coils"/>
    </source>
</evidence>
<evidence type="ECO:0000256" key="15">
    <source>
        <dbReference type="PIRNR" id="PIRNR036431"/>
    </source>
</evidence>
<dbReference type="Gene3D" id="1.10.287.130">
    <property type="match status" value="1"/>
</dbReference>
<evidence type="ECO:0000313" key="19">
    <source>
        <dbReference type="Proteomes" id="UP000012429"/>
    </source>
</evidence>
<feature type="transmembrane region" description="Helical" evidence="15">
    <location>
        <begin position="327"/>
        <end position="344"/>
    </location>
</feature>
<dbReference type="InterPro" id="IPR004358">
    <property type="entry name" value="Sig_transdc_His_kin-like_C"/>
</dbReference>
<dbReference type="SUPFAM" id="SSF47384">
    <property type="entry name" value="Homodimeric domain of signal transducing histidine kinase"/>
    <property type="match status" value="1"/>
</dbReference>
<dbReference type="GO" id="GO:0005886">
    <property type="term" value="C:plasma membrane"/>
    <property type="evidence" value="ECO:0007669"/>
    <property type="project" value="UniProtKB-SubCell"/>
</dbReference>
<proteinExistence type="predicted"/>
<dbReference type="InterPro" id="IPR003661">
    <property type="entry name" value="HisK_dim/P_dom"/>
</dbReference>
<dbReference type="CDD" id="cd00075">
    <property type="entry name" value="HATPase"/>
    <property type="match status" value="1"/>
</dbReference>
<dbReference type="PANTHER" id="PTHR43065:SF46">
    <property type="entry name" value="C4-DICARBOXYLATE TRANSPORT SENSOR PROTEIN DCTB"/>
    <property type="match status" value="1"/>
</dbReference>
<evidence type="ECO:0000256" key="4">
    <source>
        <dbReference type="ARBA" id="ARBA00022519"/>
    </source>
</evidence>
<evidence type="ECO:0000313" key="18">
    <source>
        <dbReference type="EMBL" id="ENN88138.1"/>
    </source>
</evidence>
<comment type="catalytic activity">
    <reaction evidence="1 15">
        <text>ATP + protein L-histidine = ADP + protein N-phospho-L-histidine.</text>
        <dbReference type="EC" id="2.7.13.3"/>
    </reaction>
</comment>
<dbReference type="GO" id="GO:0005524">
    <property type="term" value="F:ATP binding"/>
    <property type="evidence" value="ECO:0007669"/>
    <property type="project" value="UniProtKB-UniRule"/>
</dbReference>
<keyword evidence="16" id="KW-0175">Coiled coil</keyword>
<dbReference type="PROSITE" id="PS50109">
    <property type="entry name" value="HIS_KIN"/>
    <property type="match status" value="1"/>
</dbReference>
<keyword evidence="5" id="KW-0597">Phosphoprotein</keyword>
<dbReference type="Gene3D" id="6.10.250.3020">
    <property type="match status" value="1"/>
</dbReference>
<dbReference type="InterPro" id="IPR033479">
    <property type="entry name" value="dCache_1"/>
</dbReference>
<evidence type="ECO:0000256" key="9">
    <source>
        <dbReference type="ARBA" id="ARBA00022777"/>
    </source>
</evidence>
<keyword evidence="8 15" id="KW-0547">Nucleotide-binding</keyword>
<comment type="subcellular location">
    <subcellularLocation>
        <location evidence="2">Cell inner membrane</location>
        <topology evidence="2">Multi-pass membrane protein</topology>
    </subcellularLocation>
</comment>
<feature type="transmembrane region" description="Helical" evidence="15">
    <location>
        <begin position="32"/>
        <end position="55"/>
    </location>
</feature>
<dbReference type="FunFam" id="1.10.287.130:FF:000049">
    <property type="entry name" value="C4-dicarboxylate transport sensor protein DctB"/>
    <property type="match status" value="1"/>
</dbReference>
<dbReference type="InterPro" id="IPR029151">
    <property type="entry name" value="Sensor-like_sf"/>
</dbReference>
<evidence type="ECO:0000256" key="3">
    <source>
        <dbReference type="ARBA" id="ARBA00022475"/>
    </source>
</evidence>
<dbReference type="InterPro" id="IPR005467">
    <property type="entry name" value="His_kinase_dom"/>
</dbReference>
<evidence type="ECO:0000256" key="2">
    <source>
        <dbReference type="ARBA" id="ARBA00004429"/>
    </source>
</evidence>
<evidence type="ECO:0000259" key="17">
    <source>
        <dbReference type="PROSITE" id="PS50109"/>
    </source>
</evidence>
<dbReference type="PANTHER" id="PTHR43065">
    <property type="entry name" value="SENSOR HISTIDINE KINASE"/>
    <property type="match status" value="1"/>
</dbReference>
<evidence type="ECO:0000256" key="5">
    <source>
        <dbReference type="ARBA" id="ARBA00022553"/>
    </source>
</evidence>
<comment type="function">
    <text evidence="14 15">Member of the two-component regulatory system DctB/DctD involved in the transport of C4-dicarboxylates. DctB functions as a membrane-associated protein kinase that phosphorylates DctD in response to environmental signals.</text>
</comment>
<dbReference type="Pfam" id="PF02743">
    <property type="entry name" value="dCache_1"/>
    <property type="match status" value="1"/>
</dbReference>
<dbReference type="InterPro" id="IPR017055">
    <property type="entry name" value="Sig_transdc_His_kinase_DctB"/>
</dbReference>
<feature type="coiled-coil region" evidence="16">
    <location>
        <begin position="361"/>
        <end position="392"/>
    </location>
</feature>
<keyword evidence="11 15" id="KW-1133">Transmembrane helix</keyword>
<dbReference type="SUPFAM" id="SSF103190">
    <property type="entry name" value="Sensory domain-like"/>
    <property type="match status" value="1"/>
</dbReference>
<keyword evidence="3 15" id="KW-1003">Cell membrane</keyword>
<dbReference type="InterPro" id="IPR036890">
    <property type="entry name" value="HATPase_C_sf"/>
</dbReference>
<dbReference type="Proteomes" id="UP000012429">
    <property type="component" value="Unassembled WGS sequence"/>
</dbReference>
<keyword evidence="9 15" id="KW-0418">Kinase</keyword>
<dbReference type="Gene3D" id="3.30.565.10">
    <property type="entry name" value="Histidine kinase-like ATPase, C-terminal domain"/>
    <property type="match status" value="1"/>
</dbReference>
<dbReference type="EMBL" id="AQHN01000054">
    <property type="protein sequence ID" value="ENN88138.1"/>
    <property type="molecule type" value="Genomic_DNA"/>
</dbReference>
<evidence type="ECO:0000256" key="7">
    <source>
        <dbReference type="ARBA" id="ARBA00022692"/>
    </source>
</evidence>
<gene>
    <name evidence="18" type="primary">dctB</name>
    <name evidence="18" type="ORF">RHSP_39283</name>
</gene>
<dbReference type="Gene3D" id="3.30.450.20">
    <property type="entry name" value="PAS domain"/>
    <property type="match status" value="2"/>
</dbReference>
<evidence type="ECO:0000256" key="11">
    <source>
        <dbReference type="ARBA" id="ARBA00022989"/>
    </source>
</evidence>
<dbReference type="STRING" id="363754.RHSP_39283"/>
<comment type="caution">
    <text evidence="18">The sequence shown here is derived from an EMBL/GenBank/DDBJ whole genome shotgun (WGS) entry which is preliminary data.</text>
</comment>
<evidence type="ECO:0000256" key="10">
    <source>
        <dbReference type="ARBA" id="ARBA00022840"/>
    </source>
</evidence>
<name>N6UD91_9HYPH</name>
<dbReference type="SMART" id="SM00388">
    <property type="entry name" value="HisKA"/>
    <property type="match status" value="1"/>
</dbReference>
<keyword evidence="6 15" id="KW-0808">Transferase</keyword>
<keyword evidence="7 15" id="KW-0812">Transmembrane</keyword>
<sequence>MRENMHNAGMLQQPATGRFLTPEQLGQRSRRVWLVFALLCAAIISTALYGASYYGRLTALETLQRQGHTDANLKVALLRAVLERPRALPLLLADDLQVRDALARRQDDAVVALDRKLESLVSGTSASVLYVVGKDGIAMASSNWREPLSFVGNDYSFRDYFRKAMEAGTAEHYALGTVSNRPGLYISRRVGDADSALGVVVVKMEFDQLEADWSETGRPAYVMDERGIVLITSLPSWRFMAAGPLSREETAAIRKSLQFGAAPLSQLPISRPAPIGPDATIVRAVLPGSSAAEYLQLTTAIPSTPWRLGYLIPTDEAIASSLRETRFLTLTVLLPILAFAAFLLRRRHVSAMQIAVSRMAREELERRVLERTEDLSLARDRLEAEIADHRATEAKLQGVQQDLVQANRLAILGQVAAGVAHEINQPLATIRAYAENASVFLERQQTEPVKENLSTITTLTERIGTITEELKAFAQKGRTAPEPVDLKSAMEGAVVLLRSRFAGRLDALKIEVPSTGLNVVGTQIRLEQVLINLFQNALEALEGRDGARVEVSTRETSDDVEIIVSDNGPGIPAAILDSLFTPFNTSKEKGLGLGLVISKDIVVDYGGRIEVESSGNGTRFTIHLRRAST</sequence>
<dbReference type="CDD" id="cd00082">
    <property type="entry name" value="HisKA"/>
    <property type="match status" value="1"/>
</dbReference>
<dbReference type="Pfam" id="PF00512">
    <property type="entry name" value="HisKA"/>
    <property type="match status" value="1"/>
</dbReference>
<dbReference type="EC" id="2.7.13.3" evidence="15"/>
<evidence type="ECO:0000256" key="13">
    <source>
        <dbReference type="ARBA" id="ARBA00023136"/>
    </source>
</evidence>
<evidence type="ECO:0000256" key="1">
    <source>
        <dbReference type="ARBA" id="ARBA00000085"/>
    </source>
</evidence>
<organism evidence="18 19">
    <name type="scientific">Rhizobium freirei PRF 81</name>
    <dbReference type="NCBI Taxonomy" id="363754"/>
    <lineage>
        <taxon>Bacteria</taxon>
        <taxon>Pseudomonadati</taxon>
        <taxon>Pseudomonadota</taxon>
        <taxon>Alphaproteobacteria</taxon>
        <taxon>Hyphomicrobiales</taxon>
        <taxon>Rhizobiaceae</taxon>
        <taxon>Rhizobium/Agrobacterium group</taxon>
        <taxon>Rhizobium</taxon>
    </lineage>
</organism>
<keyword evidence="4 15" id="KW-0997">Cell inner membrane</keyword>
<dbReference type="PRINTS" id="PR00344">
    <property type="entry name" value="BCTRLSENSOR"/>
</dbReference>
<keyword evidence="13 15" id="KW-0472">Membrane</keyword>
<keyword evidence="12 15" id="KW-0902">Two-component regulatory system</keyword>
<evidence type="ECO:0000256" key="8">
    <source>
        <dbReference type="ARBA" id="ARBA00022741"/>
    </source>
</evidence>
<dbReference type="Gene3D" id="1.20.5.170">
    <property type="match status" value="1"/>
</dbReference>
<evidence type="ECO:0000256" key="14">
    <source>
        <dbReference type="ARBA" id="ARBA00059004"/>
    </source>
</evidence>
<dbReference type="SUPFAM" id="SSF55874">
    <property type="entry name" value="ATPase domain of HSP90 chaperone/DNA topoisomerase II/histidine kinase"/>
    <property type="match status" value="1"/>
</dbReference>